<proteinExistence type="predicted"/>
<dbReference type="PANTHER" id="PTHR11089:SF30">
    <property type="entry name" value="GUANINE NUCLEOTIDE-BINDING PROTEIN-LIKE 3 HOMOLOG"/>
    <property type="match status" value="1"/>
</dbReference>
<dbReference type="EMBL" id="JADGIZ020000005">
    <property type="protein sequence ID" value="KAL2918845.1"/>
    <property type="molecule type" value="Genomic_DNA"/>
</dbReference>
<organism evidence="8 9">
    <name type="scientific">Polyrhizophydium stewartii</name>
    <dbReference type="NCBI Taxonomy" id="2732419"/>
    <lineage>
        <taxon>Eukaryota</taxon>
        <taxon>Fungi</taxon>
        <taxon>Fungi incertae sedis</taxon>
        <taxon>Chytridiomycota</taxon>
        <taxon>Chytridiomycota incertae sedis</taxon>
        <taxon>Chytridiomycetes</taxon>
        <taxon>Rhizophydiales</taxon>
        <taxon>Rhizophydiales incertae sedis</taxon>
        <taxon>Polyrhizophydium</taxon>
    </lineage>
</organism>
<feature type="region of interest" description="Disordered" evidence="6">
    <location>
        <begin position="597"/>
        <end position="637"/>
    </location>
</feature>
<accession>A0ABR4NH37</accession>
<evidence type="ECO:0000313" key="8">
    <source>
        <dbReference type="EMBL" id="KAL2918845.1"/>
    </source>
</evidence>
<dbReference type="Proteomes" id="UP001527925">
    <property type="component" value="Unassembled WGS sequence"/>
</dbReference>
<keyword evidence="9" id="KW-1185">Reference proteome</keyword>
<evidence type="ECO:0000256" key="5">
    <source>
        <dbReference type="SAM" id="Coils"/>
    </source>
</evidence>
<dbReference type="InterPro" id="IPR006073">
    <property type="entry name" value="GTP-bd"/>
</dbReference>
<feature type="compositionally biased region" description="Basic residues" evidence="6">
    <location>
        <begin position="18"/>
        <end position="43"/>
    </location>
</feature>
<feature type="region of interest" description="Disordered" evidence="6">
    <location>
        <begin position="1"/>
        <end position="55"/>
    </location>
</feature>
<evidence type="ECO:0000256" key="6">
    <source>
        <dbReference type="SAM" id="MobiDB-lite"/>
    </source>
</evidence>
<dbReference type="InterPro" id="IPR014813">
    <property type="entry name" value="Gnl3_N_dom"/>
</dbReference>
<feature type="coiled-coil region" evidence="5">
    <location>
        <begin position="56"/>
        <end position="83"/>
    </location>
</feature>
<dbReference type="Gene3D" id="1.10.1580.10">
    <property type="match status" value="1"/>
</dbReference>
<reference evidence="8 9" key="1">
    <citation type="submission" date="2023-09" db="EMBL/GenBank/DDBJ databases">
        <title>Pangenome analysis of Batrachochytrium dendrobatidis and related Chytrids.</title>
        <authorList>
            <person name="Yacoub M.N."/>
            <person name="Stajich J.E."/>
            <person name="James T.Y."/>
        </authorList>
    </citation>
    <scope>NUCLEOTIDE SEQUENCE [LARGE SCALE GENOMIC DNA]</scope>
    <source>
        <strain evidence="8 9">JEL0888</strain>
    </source>
</reference>
<dbReference type="InterPro" id="IPR030378">
    <property type="entry name" value="G_CP_dom"/>
</dbReference>
<sequence length="637" mass="70493">MVHKKHKSKRQSASTKYKIQKKVNEHHRKARKEAKRNPQRKALKKDPGVPNLFPFKEKLLQQAEELKRKAVDEREEQRKARIAARSGLSRDQVDLAALAASASKRGQAFEASVVGSAGSGGGMDNSDPALTGRRDNSRKAYYREFKKVVENADVILEVLDARDPLGCRTKQIEELILNSGANKRIILVLNKIDLVPRENVEQWLKYLRNEFPTVAFKASTQNQRMNLGQSNISTQQASEALLSSSECLGADNLIRLLKNYCRNLNIKTSITVGIVGFPNVGKSSVINSLKRSKVCNVGATPGVTKVSQTIHLDKNIKLLDCPGIVFSRSTSDEDAAQVLLRNCVKVELLEDPSGPVDLIVSRCKKEQLMQLYSVPFFADTHDFLVQLARARGKLRRGGIPDVDNAARLVIQDWNSGRIPFYTLPPASGVAVESHISSSIVDGWSKEFSLSEIVELESTEVLNGVKGTPVGKSKMIAFAGSTTVPVDMTLDGLPTGYADADAAEHETMETDEEDDEEYEDDEASDDDEDEEEDDADEMDDDDADDQDGEDNMDEDFDMAAFAAMSAKKSAPAPEIRFKPVQKKAALAKKAERVSALSAAESLINPQTNQQLRKAQKQRKRAERRMARSTTDGQDEDME</sequence>
<feature type="domain" description="CP-type G" evidence="7">
    <location>
        <begin position="142"/>
        <end position="327"/>
    </location>
</feature>
<evidence type="ECO:0000256" key="4">
    <source>
        <dbReference type="ARBA" id="ARBA00023242"/>
    </source>
</evidence>
<dbReference type="Pfam" id="PF01926">
    <property type="entry name" value="MMR_HSR1"/>
    <property type="match status" value="1"/>
</dbReference>
<dbReference type="Gene3D" id="3.40.50.300">
    <property type="entry name" value="P-loop containing nucleotide triphosphate hydrolases"/>
    <property type="match status" value="1"/>
</dbReference>
<dbReference type="PROSITE" id="PS51721">
    <property type="entry name" value="G_CP"/>
    <property type="match status" value="1"/>
</dbReference>
<evidence type="ECO:0000256" key="1">
    <source>
        <dbReference type="ARBA" id="ARBA00004123"/>
    </source>
</evidence>
<name>A0ABR4NH37_9FUNG</name>
<dbReference type="PANTHER" id="PTHR11089">
    <property type="entry name" value="GTP-BINDING PROTEIN-RELATED"/>
    <property type="match status" value="1"/>
</dbReference>
<evidence type="ECO:0000313" key="9">
    <source>
        <dbReference type="Proteomes" id="UP001527925"/>
    </source>
</evidence>
<feature type="region of interest" description="Disordered" evidence="6">
    <location>
        <begin position="502"/>
        <end position="558"/>
    </location>
</feature>
<dbReference type="CDD" id="cd04178">
    <property type="entry name" value="Nucleostemin_like"/>
    <property type="match status" value="1"/>
</dbReference>
<dbReference type="InterPro" id="IPR050755">
    <property type="entry name" value="TRAFAC_YlqF/YawG_RiboMat"/>
</dbReference>
<evidence type="ECO:0000256" key="3">
    <source>
        <dbReference type="ARBA" id="ARBA00023134"/>
    </source>
</evidence>
<evidence type="ECO:0000259" key="7">
    <source>
        <dbReference type="PROSITE" id="PS51721"/>
    </source>
</evidence>
<keyword evidence="5" id="KW-0175">Coiled coil</keyword>
<feature type="compositionally biased region" description="Basic residues" evidence="6">
    <location>
        <begin position="612"/>
        <end position="621"/>
    </location>
</feature>
<dbReference type="Pfam" id="PF08701">
    <property type="entry name" value="GN3L_Grn1"/>
    <property type="match status" value="1"/>
</dbReference>
<keyword evidence="2" id="KW-0547">Nucleotide-binding</keyword>
<feature type="compositionally biased region" description="Basic residues" evidence="6">
    <location>
        <begin position="1"/>
        <end position="10"/>
    </location>
</feature>
<dbReference type="InterPro" id="IPR023179">
    <property type="entry name" value="GTP-bd_ortho_bundle_sf"/>
</dbReference>
<feature type="region of interest" description="Disordered" evidence="6">
    <location>
        <begin position="114"/>
        <end position="133"/>
    </location>
</feature>
<gene>
    <name evidence="8" type="primary">NUG1</name>
    <name evidence="8" type="ORF">HK105_201679</name>
</gene>
<keyword evidence="4" id="KW-0539">Nucleus</keyword>
<comment type="subcellular location">
    <subcellularLocation>
        <location evidence="1">Nucleus</location>
    </subcellularLocation>
</comment>
<comment type="caution">
    <text evidence="8">The sequence shown here is derived from an EMBL/GenBank/DDBJ whole genome shotgun (WGS) entry which is preliminary data.</text>
</comment>
<feature type="compositionally biased region" description="Acidic residues" evidence="6">
    <location>
        <begin position="508"/>
        <end position="556"/>
    </location>
</feature>
<dbReference type="SUPFAM" id="SSF52540">
    <property type="entry name" value="P-loop containing nucleoside triphosphate hydrolases"/>
    <property type="match status" value="1"/>
</dbReference>
<dbReference type="InterPro" id="IPR027417">
    <property type="entry name" value="P-loop_NTPase"/>
</dbReference>
<protein>
    <submittedName>
        <fullName evidence="8">Nuclear GTP-binding protein nug1</fullName>
    </submittedName>
</protein>
<evidence type="ECO:0000256" key="2">
    <source>
        <dbReference type="ARBA" id="ARBA00022741"/>
    </source>
</evidence>
<keyword evidence="3" id="KW-0342">GTP-binding</keyword>
<dbReference type="PRINTS" id="PR00326">
    <property type="entry name" value="GTP1OBG"/>
</dbReference>